<dbReference type="GO" id="GO:0003677">
    <property type="term" value="F:DNA binding"/>
    <property type="evidence" value="ECO:0007669"/>
    <property type="project" value="UniProtKB-KW"/>
</dbReference>
<comment type="caution">
    <text evidence="4">The sequence shown here is derived from an EMBL/GenBank/DDBJ whole genome shotgun (WGS) entry which is preliminary data.</text>
</comment>
<dbReference type="InterPro" id="IPR036388">
    <property type="entry name" value="WH-like_DNA-bd_sf"/>
</dbReference>
<evidence type="ECO:0000313" key="4">
    <source>
        <dbReference type="EMBL" id="ODQ90822.1"/>
    </source>
</evidence>
<dbReference type="SMART" id="SM00421">
    <property type="entry name" value="HTH_LUXR"/>
    <property type="match status" value="1"/>
</dbReference>
<evidence type="ECO:0000313" key="5">
    <source>
        <dbReference type="Proteomes" id="UP000094053"/>
    </source>
</evidence>
<dbReference type="InterPro" id="IPR039420">
    <property type="entry name" value="WalR-like"/>
</dbReference>
<dbReference type="Pfam" id="PF00196">
    <property type="entry name" value="GerE"/>
    <property type="match status" value="1"/>
</dbReference>
<comment type="caution">
    <text evidence="2">Lacks conserved residue(s) required for the propagation of feature annotation.</text>
</comment>
<feature type="domain" description="Response regulatory" evidence="3">
    <location>
        <begin position="12"/>
        <end position="130"/>
    </location>
</feature>
<dbReference type="PANTHER" id="PTHR43214">
    <property type="entry name" value="TWO-COMPONENT RESPONSE REGULATOR"/>
    <property type="match status" value="1"/>
</dbReference>
<dbReference type="SUPFAM" id="SSF46894">
    <property type="entry name" value="C-terminal effector domain of the bipartite response regulators"/>
    <property type="match status" value="1"/>
</dbReference>
<dbReference type="InterPro" id="IPR016032">
    <property type="entry name" value="Sig_transdc_resp-reg_C-effctor"/>
</dbReference>
<dbReference type="PROSITE" id="PS50110">
    <property type="entry name" value="RESPONSE_REGULATORY"/>
    <property type="match status" value="1"/>
</dbReference>
<dbReference type="EMBL" id="MIHA01000005">
    <property type="protein sequence ID" value="ODQ90822.1"/>
    <property type="molecule type" value="Genomic_DNA"/>
</dbReference>
<dbReference type="Gene3D" id="3.40.50.2300">
    <property type="match status" value="1"/>
</dbReference>
<dbReference type="Gene3D" id="1.10.10.10">
    <property type="entry name" value="Winged helix-like DNA-binding domain superfamily/Winged helix DNA-binding domain"/>
    <property type="match status" value="1"/>
</dbReference>
<dbReference type="InterPro" id="IPR011006">
    <property type="entry name" value="CheY-like_superfamily"/>
</dbReference>
<dbReference type="GO" id="GO:0006355">
    <property type="term" value="P:regulation of DNA-templated transcription"/>
    <property type="evidence" value="ECO:0007669"/>
    <property type="project" value="InterPro"/>
</dbReference>
<gene>
    <name evidence="4" type="ORF">BHQ18_08865</name>
</gene>
<evidence type="ECO:0000256" key="2">
    <source>
        <dbReference type="PROSITE-ProRule" id="PRU00169"/>
    </source>
</evidence>
<organism evidence="4 5">
    <name type="scientific">Mycolicibacterium flavescens</name>
    <name type="common">Mycobacterium flavescens</name>
    <dbReference type="NCBI Taxonomy" id="1776"/>
    <lineage>
        <taxon>Bacteria</taxon>
        <taxon>Bacillati</taxon>
        <taxon>Actinomycetota</taxon>
        <taxon>Actinomycetes</taxon>
        <taxon>Mycobacteriales</taxon>
        <taxon>Mycobacteriaceae</taxon>
        <taxon>Mycolicibacterium</taxon>
    </lineage>
</organism>
<keyword evidence="1" id="KW-0238">DNA-binding</keyword>
<dbReference type="SUPFAM" id="SSF52172">
    <property type="entry name" value="CheY-like"/>
    <property type="match status" value="1"/>
</dbReference>
<dbReference type="GO" id="GO:0000160">
    <property type="term" value="P:phosphorelay signal transduction system"/>
    <property type="evidence" value="ECO:0007669"/>
    <property type="project" value="InterPro"/>
</dbReference>
<dbReference type="AlphaFoldDB" id="A0A1E3RN23"/>
<dbReference type="Proteomes" id="UP000094053">
    <property type="component" value="Unassembled WGS sequence"/>
</dbReference>
<proteinExistence type="predicted"/>
<reference evidence="5" key="1">
    <citation type="submission" date="2016-09" db="EMBL/GenBank/DDBJ databases">
        <authorList>
            <person name="Greninger A.L."/>
            <person name="Jerome K.R."/>
            <person name="Mcnair B."/>
            <person name="Wallis C."/>
            <person name="Fang F."/>
        </authorList>
    </citation>
    <scope>NUCLEOTIDE SEQUENCE [LARGE SCALE GENOMIC DNA]</scope>
    <source>
        <strain evidence="5">M6</strain>
    </source>
</reference>
<dbReference type="InterPro" id="IPR000792">
    <property type="entry name" value="Tscrpt_reg_LuxR_C"/>
</dbReference>
<dbReference type="InterPro" id="IPR001789">
    <property type="entry name" value="Sig_transdc_resp-reg_receiver"/>
</dbReference>
<evidence type="ECO:0000259" key="3">
    <source>
        <dbReference type="PROSITE" id="PS50110"/>
    </source>
</evidence>
<accession>A0A1E3RN23</accession>
<dbReference type="PANTHER" id="PTHR43214:SF43">
    <property type="entry name" value="TWO-COMPONENT RESPONSE REGULATOR"/>
    <property type="match status" value="1"/>
</dbReference>
<evidence type="ECO:0000256" key="1">
    <source>
        <dbReference type="ARBA" id="ARBA00023125"/>
    </source>
</evidence>
<name>A0A1E3RN23_MYCFV</name>
<protein>
    <submittedName>
        <fullName evidence="4">LuxR family transcriptional regulator</fullName>
    </submittedName>
</protein>
<dbReference type="STRING" id="1776.BHQ18_08865"/>
<keyword evidence="5" id="KW-1185">Reference proteome</keyword>
<sequence>MPGATDTQADVSVAVIDGHDVVHAGIEAWATGSRPRMKVVGHYSHPREFIDHHPAATPAIDVVLFGLKYEGAGPEFDALRELCARGFRVVVYSYLSGDEIILTSLDAGAVTYVLKSESGQHLADAIYAATTDTPYVAPCMAQALRNGEVLGRPRLSTREREVLVAWCQTENKDRVARRLFVEPSTVRTHLQRVRAKYAAVGRPAPTKASLIARAIQDGIVNVDDL</sequence>
<dbReference type="RefSeq" id="WP_069413212.1">
    <property type="nucleotide sequence ID" value="NZ_JACKUL010000026.1"/>
</dbReference>